<evidence type="ECO:0000256" key="9">
    <source>
        <dbReference type="ARBA" id="ARBA00023277"/>
    </source>
</evidence>
<dbReference type="InterPro" id="IPR044143">
    <property type="entry name" value="GlgB_N_E_set_prok"/>
</dbReference>
<dbReference type="Gene3D" id="2.60.40.1180">
    <property type="entry name" value="Golgi alpha-mannosidase II"/>
    <property type="match status" value="1"/>
</dbReference>
<keyword evidence="9 10" id="KW-0119">Carbohydrate metabolism</keyword>
<dbReference type="PANTHER" id="PTHR43651:SF3">
    <property type="entry name" value="1,4-ALPHA-GLUCAN-BRANCHING ENZYME"/>
    <property type="match status" value="1"/>
</dbReference>
<dbReference type="NCBIfam" id="TIGR01515">
    <property type="entry name" value="branching_enzym"/>
    <property type="match status" value="1"/>
</dbReference>
<comment type="similarity">
    <text evidence="4 10">Belongs to the glycosyl hydrolase 13 family. GlgB subfamily.</text>
</comment>
<dbReference type="AlphaFoldDB" id="A0A0R2BCM5"/>
<dbReference type="InterPro" id="IPR006407">
    <property type="entry name" value="GlgB"/>
</dbReference>
<protein>
    <recommendedName>
        <fullName evidence="10">1,4-alpha-glucan branching enzyme GlgB</fullName>
        <ecNumber evidence="10">2.4.1.18</ecNumber>
    </recommendedName>
    <alternativeName>
        <fullName evidence="10">1,4-alpha-D-glucan:1,4-alpha-D-glucan 6-glucosyl-transferase</fullName>
    </alternativeName>
    <alternativeName>
        <fullName evidence="10">Alpha-(1-&gt;4)-glucan branching enzyme</fullName>
    </alternativeName>
    <alternativeName>
        <fullName evidence="10">Glycogen branching enzyme</fullName>
        <shortName evidence="10">BE</shortName>
    </alternativeName>
</protein>
<dbReference type="GO" id="GO:0005978">
    <property type="term" value="P:glycogen biosynthetic process"/>
    <property type="evidence" value="ECO:0007669"/>
    <property type="project" value="UniProtKB-UniRule"/>
</dbReference>
<evidence type="ECO:0000256" key="10">
    <source>
        <dbReference type="HAMAP-Rule" id="MF_00685"/>
    </source>
</evidence>
<dbReference type="SMART" id="SM00642">
    <property type="entry name" value="Aamy"/>
    <property type="match status" value="1"/>
</dbReference>
<sequence length="669" mass="78053">MTAGFDLSQEMETFARGENFHAQTFLGAHPAAKAGYVFRVWAPKAQQIWLVGEFNDWQEDLPMKLGEHGIWSVVAPNAKHGQMYKFKVKQHDGRIVYKIDPFAFRFEERPNDASIIYDIPEYKWHDGLWRGRHKRSNYFERPMNIYEVHPGSWKSHADGTLYTIGDLTKELIPYLKKMNYTHVEFMPLMEHPLGASWGYQLIGYFAVSSAYGTPEEFQAFVDACHKENIGVIVDWVPGHFCINDDTLPYYDGTPTFEYEDPDRAKNIGWGSQNFDLGKPEVQSFLLSSAFFWIEKFHLDGLRVDAVSNMIYLDYDEGPWKPNIYGGNRNLEGWHFLRKLNKEVKFAHPKVILIAEESSAGTKVTGMLEEDSLGFDYKWNMGWMNDVLNFYQMDPLFRGDHLDMLTFSWMYRLSENYILPLSHDEVVHGKKSLLHKMWGGDRYKQFAQLRNLLTYQITHPGKKLLFMGGEFGQFIEWRYYEGLTWDGLDDELNKKMQHFTAKLNEFYREHRALWELEDKEESLEVIDANNKTATILSFIRHGKRKKDFLVVVMNLTTIEQQNFEIGVPYPGSYREVWNTEMEEFGGTWTKHNPLAKTKEKVFKNYDQVISLTVPALGVVILNPEDVNLRYVNKKYLESKKAKKVKAKTVAKKQKQQAKGGKGQQEKRPKK</sequence>
<dbReference type="PIRSF" id="PIRSF000463">
    <property type="entry name" value="GlgB"/>
    <property type="match status" value="1"/>
</dbReference>
<dbReference type="SUPFAM" id="SSF51445">
    <property type="entry name" value="(Trans)glycosidases"/>
    <property type="match status" value="1"/>
</dbReference>
<dbReference type="EMBL" id="AYYN01000106">
    <property type="protein sequence ID" value="KRM74233.1"/>
    <property type="molecule type" value="Genomic_DNA"/>
</dbReference>
<dbReference type="InterPro" id="IPR017853">
    <property type="entry name" value="GH"/>
</dbReference>
<feature type="compositionally biased region" description="Basic residues" evidence="12">
    <location>
        <begin position="639"/>
        <end position="654"/>
    </location>
</feature>
<evidence type="ECO:0000256" key="5">
    <source>
        <dbReference type="ARBA" id="ARBA00022600"/>
    </source>
</evidence>
<accession>A0A0R2BCM5</accession>
<dbReference type="Pfam" id="PF02806">
    <property type="entry name" value="Alpha-amylase_C"/>
    <property type="match status" value="1"/>
</dbReference>
<keyword evidence="5 10" id="KW-0321">Glycogen metabolism</keyword>
<dbReference type="RefSeq" id="WP_056959233.1">
    <property type="nucleotide sequence ID" value="NZ_AYYN01000106.1"/>
</dbReference>
<gene>
    <name evidence="10" type="primary">glgB</name>
    <name evidence="14" type="ORF">FC48_GL000485</name>
</gene>
<evidence type="ECO:0000256" key="11">
    <source>
        <dbReference type="PIRSR" id="PIRSR000463-1"/>
    </source>
</evidence>
<dbReference type="NCBIfam" id="NF003811">
    <property type="entry name" value="PRK05402.1"/>
    <property type="match status" value="1"/>
</dbReference>
<evidence type="ECO:0000256" key="12">
    <source>
        <dbReference type="SAM" id="MobiDB-lite"/>
    </source>
</evidence>
<comment type="pathway">
    <text evidence="3 10">Glycan biosynthesis; glycogen biosynthesis.</text>
</comment>
<feature type="domain" description="Glycosyl hydrolase family 13 catalytic" evidence="13">
    <location>
        <begin position="147"/>
        <end position="506"/>
    </location>
</feature>
<comment type="catalytic activity">
    <reaction evidence="1 10">
        <text>Transfers a segment of a (1-&gt;4)-alpha-D-glucan chain to a primary hydroxy group in a similar glucan chain.</text>
        <dbReference type="EC" id="2.4.1.18"/>
    </reaction>
</comment>
<dbReference type="GO" id="GO:0003844">
    <property type="term" value="F:1,4-alpha-glucan branching enzyme activity"/>
    <property type="evidence" value="ECO:0007669"/>
    <property type="project" value="UniProtKB-UniRule"/>
</dbReference>
<evidence type="ECO:0000256" key="6">
    <source>
        <dbReference type="ARBA" id="ARBA00022676"/>
    </source>
</evidence>
<keyword evidence="6 10" id="KW-0328">Glycosyltransferase</keyword>
<proteinExistence type="inferred from homology"/>
<dbReference type="InterPro" id="IPR006047">
    <property type="entry name" value="GH13_cat_dom"/>
</dbReference>
<comment type="caution">
    <text evidence="14">The sequence shown here is derived from an EMBL/GenBank/DDBJ whole genome shotgun (WGS) entry which is preliminary data.</text>
</comment>
<comment type="subunit">
    <text evidence="10">Monomer.</text>
</comment>
<dbReference type="Pfam" id="PF02922">
    <property type="entry name" value="CBM_48"/>
    <property type="match status" value="1"/>
</dbReference>
<dbReference type="CDD" id="cd11322">
    <property type="entry name" value="AmyAc_Glg_BE"/>
    <property type="match status" value="1"/>
</dbReference>
<feature type="region of interest" description="Disordered" evidence="12">
    <location>
        <begin position="639"/>
        <end position="669"/>
    </location>
</feature>
<dbReference type="InterPro" id="IPR013780">
    <property type="entry name" value="Glyco_hydro_b"/>
</dbReference>
<evidence type="ECO:0000313" key="15">
    <source>
        <dbReference type="Proteomes" id="UP000051612"/>
    </source>
</evidence>
<evidence type="ECO:0000259" key="13">
    <source>
        <dbReference type="SMART" id="SM00642"/>
    </source>
</evidence>
<dbReference type="Pfam" id="PF00128">
    <property type="entry name" value="Alpha-amylase"/>
    <property type="match status" value="2"/>
</dbReference>
<dbReference type="PANTHER" id="PTHR43651">
    <property type="entry name" value="1,4-ALPHA-GLUCAN-BRANCHING ENZYME"/>
    <property type="match status" value="1"/>
</dbReference>
<name>A0A0R2BCM5_9LACO</name>
<dbReference type="Gene3D" id="2.60.40.10">
    <property type="entry name" value="Immunoglobulins"/>
    <property type="match status" value="1"/>
</dbReference>
<feature type="active site" description="Proton donor" evidence="10 11">
    <location>
        <position position="355"/>
    </location>
</feature>
<dbReference type="NCBIfam" id="NF008967">
    <property type="entry name" value="PRK12313.1"/>
    <property type="match status" value="1"/>
</dbReference>
<dbReference type="InterPro" id="IPR004193">
    <property type="entry name" value="Glyco_hydro_13_N"/>
</dbReference>
<evidence type="ECO:0000256" key="4">
    <source>
        <dbReference type="ARBA" id="ARBA00009000"/>
    </source>
</evidence>
<dbReference type="CDD" id="cd02855">
    <property type="entry name" value="E_set_GBE_prok_N"/>
    <property type="match status" value="1"/>
</dbReference>
<dbReference type="InterPro" id="IPR013783">
    <property type="entry name" value="Ig-like_fold"/>
</dbReference>
<evidence type="ECO:0000313" key="14">
    <source>
        <dbReference type="EMBL" id="KRM74233.1"/>
    </source>
</evidence>
<organism evidence="14 15">
    <name type="scientific">Ligilactobacillus murinus DSM 20452 = NBRC 14221</name>
    <dbReference type="NCBI Taxonomy" id="1423772"/>
    <lineage>
        <taxon>Bacteria</taxon>
        <taxon>Bacillati</taxon>
        <taxon>Bacillota</taxon>
        <taxon>Bacilli</taxon>
        <taxon>Lactobacillales</taxon>
        <taxon>Lactobacillaceae</taxon>
        <taxon>Ligilactobacillus</taxon>
    </lineage>
</organism>
<dbReference type="UniPathway" id="UPA00164"/>
<evidence type="ECO:0000256" key="2">
    <source>
        <dbReference type="ARBA" id="ARBA00002953"/>
    </source>
</evidence>
<reference evidence="14 15" key="1">
    <citation type="journal article" date="2015" name="Genome Announc.">
        <title>Expanding the biotechnology potential of lactobacilli through comparative genomics of 213 strains and associated genera.</title>
        <authorList>
            <person name="Sun Z."/>
            <person name="Harris H.M."/>
            <person name="McCann A."/>
            <person name="Guo C."/>
            <person name="Argimon S."/>
            <person name="Zhang W."/>
            <person name="Yang X."/>
            <person name="Jeffery I.B."/>
            <person name="Cooney J.C."/>
            <person name="Kagawa T.F."/>
            <person name="Liu W."/>
            <person name="Song Y."/>
            <person name="Salvetti E."/>
            <person name="Wrobel A."/>
            <person name="Rasinkangas P."/>
            <person name="Parkhill J."/>
            <person name="Rea M.C."/>
            <person name="O'Sullivan O."/>
            <person name="Ritari J."/>
            <person name="Douillard F.P."/>
            <person name="Paul Ross R."/>
            <person name="Yang R."/>
            <person name="Briner A.E."/>
            <person name="Felis G.E."/>
            <person name="de Vos W.M."/>
            <person name="Barrangou R."/>
            <person name="Klaenhammer T.R."/>
            <person name="Caufield P.W."/>
            <person name="Cui Y."/>
            <person name="Zhang H."/>
            <person name="O'Toole P.W."/>
        </authorList>
    </citation>
    <scope>NUCLEOTIDE SEQUENCE [LARGE SCALE GENOMIC DNA]</scope>
    <source>
        <strain evidence="14 15">DSM 20452</strain>
    </source>
</reference>
<evidence type="ECO:0000256" key="1">
    <source>
        <dbReference type="ARBA" id="ARBA00000826"/>
    </source>
</evidence>
<evidence type="ECO:0000256" key="3">
    <source>
        <dbReference type="ARBA" id="ARBA00004964"/>
    </source>
</evidence>
<keyword evidence="8 10" id="KW-0320">Glycogen biosynthesis</keyword>
<evidence type="ECO:0000256" key="8">
    <source>
        <dbReference type="ARBA" id="ARBA00023056"/>
    </source>
</evidence>
<keyword evidence="7 10" id="KW-0808">Transferase</keyword>
<dbReference type="Gene3D" id="3.20.20.80">
    <property type="entry name" value="Glycosidases"/>
    <property type="match status" value="1"/>
</dbReference>
<feature type="active site" description="Nucleophile" evidence="10 11">
    <location>
        <position position="304"/>
    </location>
</feature>
<dbReference type="InterPro" id="IPR037439">
    <property type="entry name" value="Branching_enzy"/>
</dbReference>
<comment type="function">
    <text evidence="2 10">Catalyzes the formation of the alpha-1,6-glucosidic linkages in glycogen by scission of a 1,4-alpha-linked oligosaccharide from growing alpha-1,4-glucan chains and the subsequent attachment of the oligosaccharide to the alpha-1,6 position.</text>
</comment>
<dbReference type="HAMAP" id="MF_00685">
    <property type="entry name" value="GlgB"/>
    <property type="match status" value="1"/>
</dbReference>
<dbReference type="GO" id="GO:0043169">
    <property type="term" value="F:cation binding"/>
    <property type="evidence" value="ECO:0007669"/>
    <property type="project" value="InterPro"/>
</dbReference>
<dbReference type="GO" id="GO:0004553">
    <property type="term" value="F:hydrolase activity, hydrolyzing O-glycosyl compounds"/>
    <property type="evidence" value="ECO:0007669"/>
    <property type="project" value="InterPro"/>
</dbReference>
<dbReference type="GO" id="GO:0005829">
    <property type="term" value="C:cytosol"/>
    <property type="evidence" value="ECO:0007669"/>
    <property type="project" value="TreeGrafter"/>
</dbReference>
<dbReference type="InterPro" id="IPR006048">
    <property type="entry name" value="A-amylase/branching_C"/>
</dbReference>
<dbReference type="PATRIC" id="fig|1423772.3.peg.529"/>
<dbReference type="Proteomes" id="UP000051612">
    <property type="component" value="Unassembled WGS sequence"/>
</dbReference>
<dbReference type="SUPFAM" id="SSF51011">
    <property type="entry name" value="Glycosyl hydrolase domain"/>
    <property type="match status" value="1"/>
</dbReference>
<dbReference type="EC" id="2.4.1.18" evidence="10"/>
<evidence type="ECO:0000256" key="7">
    <source>
        <dbReference type="ARBA" id="ARBA00022679"/>
    </source>
</evidence>